<protein>
    <submittedName>
        <fullName evidence="1">Uncharacterized protein</fullName>
    </submittedName>
</protein>
<comment type="caution">
    <text evidence="1">The sequence shown here is derived from an EMBL/GenBank/DDBJ whole genome shotgun (WGS) entry which is preliminary data.</text>
</comment>
<accession>A0AAD5S121</accession>
<gene>
    <name evidence="1" type="ORF">HK097_006477</name>
</gene>
<name>A0AAD5S121_9FUNG</name>
<dbReference type="AlphaFoldDB" id="A0AAD5S121"/>
<keyword evidence="2" id="KW-1185">Reference proteome</keyword>
<proteinExistence type="predicted"/>
<dbReference type="Proteomes" id="UP001212841">
    <property type="component" value="Unassembled WGS sequence"/>
</dbReference>
<evidence type="ECO:0000313" key="2">
    <source>
        <dbReference type="Proteomes" id="UP001212841"/>
    </source>
</evidence>
<sequence>MLTQGEMRGMTLFTNCPDEEKTGKHFTGRFGAGQVKDIAKAFEILLPVVGDILGEEEIFGHFIDVGEFFVRAGERGVGVEIF</sequence>
<dbReference type="EMBL" id="JADGJD010003020">
    <property type="protein sequence ID" value="KAJ3026330.1"/>
    <property type="molecule type" value="Genomic_DNA"/>
</dbReference>
<organism evidence="1 2">
    <name type="scientific">Rhizophlyctis rosea</name>
    <dbReference type="NCBI Taxonomy" id="64517"/>
    <lineage>
        <taxon>Eukaryota</taxon>
        <taxon>Fungi</taxon>
        <taxon>Fungi incertae sedis</taxon>
        <taxon>Chytridiomycota</taxon>
        <taxon>Chytridiomycota incertae sedis</taxon>
        <taxon>Chytridiomycetes</taxon>
        <taxon>Rhizophlyctidales</taxon>
        <taxon>Rhizophlyctidaceae</taxon>
        <taxon>Rhizophlyctis</taxon>
    </lineage>
</organism>
<reference evidence="1" key="1">
    <citation type="submission" date="2020-05" db="EMBL/GenBank/DDBJ databases">
        <title>Phylogenomic resolution of chytrid fungi.</title>
        <authorList>
            <person name="Stajich J.E."/>
            <person name="Amses K."/>
            <person name="Simmons R."/>
            <person name="Seto K."/>
            <person name="Myers J."/>
            <person name="Bonds A."/>
            <person name="Quandt C.A."/>
            <person name="Barry K."/>
            <person name="Liu P."/>
            <person name="Grigoriev I."/>
            <person name="Longcore J.E."/>
            <person name="James T.Y."/>
        </authorList>
    </citation>
    <scope>NUCLEOTIDE SEQUENCE</scope>
    <source>
        <strain evidence="1">JEL0318</strain>
    </source>
</reference>
<evidence type="ECO:0000313" key="1">
    <source>
        <dbReference type="EMBL" id="KAJ3026330.1"/>
    </source>
</evidence>